<proteinExistence type="predicted"/>
<comment type="caution">
    <text evidence="1">The sequence shown here is derived from an EMBL/GenBank/DDBJ whole genome shotgun (WGS) entry which is preliminary data.</text>
</comment>
<evidence type="ECO:0000313" key="1">
    <source>
        <dbReference type="EMBL" id="KAL0933170.1"/>
    </source>
</evidence>
<dbReference type="Proteomes" id="UP000805649">
    <property type="component" value="Unassembled WGS sequence"/>
</dbReference>
<gene>
    <name evidence="1" type="ORF">CTRU02_212133</name>
</gene>
<reference evidence="1 2" key="1">
    <citation type="journal article" date="2020" name="Phytopathology">
        <title>Genome Sequence Resources of Colletotrichum truncatum, C. plurivorum, C. musicola, and C. sojae: Four Species Pathogenic to Soybean (Glycine max).</title>
        <authorList>
            <person name="Rogerio F."/>
            <person name="Boufleur T.R."/>
            <person name="Ciampi-Guillardi M."/>
            <person name="Sukno S.A."/>
            <person name="Thon M.R."/>
            <person name="Massola Junior N.S."/>
            <person name="Baroncelli R."/>
        </authorList>
    </citation>
    <scope>NUCLEOTIDE SEQUENCE [LARGE SCALE GENOMIC DNA]</scope>
    <source>
        <strain evidence="1 2">CMES1059</strain>
    </source>
</reference>
<accession>A0ACC3YMP0</accession>
<evidence type="ECO:0000313" key="2">
    <source>
        <dbReference type="Proteomes" id="UP000805649"/>
    </source>
</evidence>
<keyword evidence="2" id="KW-1185">Reference proteome</keyword>
<dbReference type="EMBL" id="VUJX02000008">
    <property type="protein sequence ID" value="KAL0933170.1"/>
    <property type="molecule type" value="Genomic_DNA"/>
</dbReference>
<protein>
    <submittedName>
        <fullName evidence="1">NmrA family protein</fullName>
    </submittedName>
</protein>
<sequence>MPKDSILLLGGTGPSGICVLRELSLRNQKAVVFARNPAKIPSDLASNALFKVVKGELTDTEALSTALSECHTVISLIGPVPGGNSSTGREYADIYRTLLLLMQKQGVRRIFAMGTISIYQPEDSQHLIRWLIVWLLRTLFNKAYQNIISIHNVFEQDREATRDIDWTVYRLGIIRGSGDEIATWAQDREDEKTYVGAVGAAGWSIVHKRAALARWLVEAAQTGATEWIGRTPAVSKLAGSS</sequence>
<organism evidence="1 2">
    <name type="scientific">Colletotrichum truncatum</name>
    <name type="common">Anthracnose fungus</name>
    <name type="synonym">Colletotrichum capsici</name>
    <dbReference type="NCBI Taxonomy" id="5467"/>
    <lineage>
        <taxon>Eukaryota</taxon>
        <taxon>Fungi</taxon>
        <taxon>Dikarya</taxon>
        <taxon>Ascomycota</taxon>
        <taxon>Pezizomycotina</taxon>
        <taxon>Sordariomycetes</taxon>
        <taxon>Hypocreomycetidae</taxon>
        <taxon>Glomerellales</taxon>
        <taxon>Glomerellaceae</taxon>
        <taxon>Colletotrichum</taxon>
        <taxon>Colletotrichum truncatum species complex</taxon>
    </lineage>
</organism>
<name>A0ACC3YMP0_COLTU</name>